<dbReference type="CDD" id="cd15039">
    <property type="entry name" value="7tmB3_Methuselah-like"/>
    <property type="match status" value="1"/>
</dbReference>
<evidence type="ECO:0000256" key="2">
    <source>
        <dbReference type="ARBA" id="ARBA00022692"/>
    </source>
</evidence>
<feature type="transmembrane region" description="Helical" evidence="6">
    <location>
        <begin position="1013"/>
        <end position="1032"/>
    </location>
</feature>
<dbReference type="AlphaFoldDB" id="A0A8W8LJE1"/>
<evidence type="ECO:0000256" key="6">
    <source>
        <dbReference type="SAM" id="Phobius"/>
    </source>
</evidence>
<feature type="transmembrane region" description="Helical" evidence="6">
    <location>
        <begin position="1199"/>
        <end position="1219"/>
    </location>
</feature>
<keyword evidence="4 6" id="KW-0472">Membrane</keyword>
<accession>A0A8W8LJE1</accession>
<proteinExistence type="predicted"/>
<dbReference type="PANTHER" id="PTHR45902">
    <property type="entry name" value="LATROPHILIN RECEPTOR-LIKE PROTEIN A"/>
    <property type="match status" value="1"/>
</dbReference>
<comment type="subcellular location">
    <subcellularLocation>
        <location evidence="1">Membrane</location>
        <topology evidence="1">Multi-pass membrane protein</topology>
    </subcellularLocation>
</comment>
<dbReference type="InterPro" id="IPR000832">
    <property type="entry name" value="GPCR_2_secretin-like"/>
</dbReference>
<keyword evidence="9" id="KW-1185">Reference proteome</keyword>
<reference evidence="8" key="1">
    <citation type="submission" date="2022-08" db="UniProtKB">
        <authorList>
            <consortium name="EnsemblMetazoa"/>
        </authorList>
    </citation>
    <scope>IDENTIFICATION</scope>
    <source>
        <strain evidence="8">05x7-T-G4-1.051#20</strain>
    </source>
</reference>
<feature type="transmembrane region" description="Helical" evidence="6">
    <location>
        <begin position="1038"/>
        <end position="1066"/>
    </location>
</feature>
<dbReference type="Pfam" id="PF00002">
    <property type="entry name" value="7tm_2"/>
    <property type="match status" value="1"/>
</dbReference>
<dbReference type="GO" id="GO:0004930">
    <property type="term" value="F:G protein-coupled receptor activity"/>
    <property type="evidence" value="ECO:0007669"/>
    <property type="project" value="InterPro"/>
</dbReference>
<dbReference type="EnsemblMetazoa" id="G28533.1">
    <property type="protein sequence ID" value="G28533.1:cds"/>
    <property type="gene ID" value="G28533"/>
</dbReference>
<feature type="domain" description="G-protein coupled receptors family 2 profile 2" evidence="7">
    <location>
        <begin position="976"/>
        <end position="1225"/>
    </location>
</feature>
<sequence length="1260" mass="141633">MTLIEGKVFTLVVCVIHQAMTLNKDNLHSHLQNNTPSKFSYSHMMSQYIGICGVSHVCNKSLLKSLNVTENGPEPETVCPQCSCDRNCFNNPKVPCCPDLYFSYGVPNCRSTTFTSTSAVKRHYQVIDYCPQGANTKLNEKCTKNRKPSERIRFPPLANRRLKFLYWNIFCAECHNVSSAQSLYLSFECKSRTDFNYYSSYEEIIEHANKKMCSISFEEDKNYGACNPVSSKDIISSCNVTGTWDAYDFSIDAACKSAFSLTYNSVFKNVFCYLCNAPVSLSQPLKNTCPNNSSPFAQLCKEFPRIKAALPYKNIFCKLCSLPTKRQFSTKIQFMASPYAARIQYLIKISKELFQTDVESKSLELPTGIVRTLDQDTLNIAIKSFAFSGTRFCMQYNLPDELEAVGRSCQCSIECYKDCCIDYALQNPTHICTSIQFPPADVPYGKYRVIDRCVKGNKSMSCKHPNSSTILDSLPITDPKSGVTYLNPSCYICNKNMNALPTESEPWGFNVTCSQFINPDFISDIQVFVNELKAADCNIQLLPLVNMAQKCDNQDATIRACNTTGLWPSLDKGIKHACEQLNANHLPEIGPTRNSDSVYKNIFCQMCNPVKIEPNVSSSCDNTTKHFDQRLATSCETLPAVPMSSPYKNAFCEKCNGYSSLNEEFVEVPKVGDRVKDVAIFNFIPGFRRKIVPTYRTLFSLSSYAQEDEPNISVKTCESNEYLDRTKNICRTKICYPGKVLNNDKCVSLLPRTKDLRYNIYFRTKLLTDSLSASVSLDGIVKSVLDSVSVMLRNVTKLGNDSINRQKITINVNENCTSTNFSSLQFDVHIVYHISEMIERVNVEKAIVEFSNSIHNVSINNKMHGFSFSQSSYSEIFSKFPNRCFENGKPTNGDTFREVLVNELLVCQQTSLSEEEYTVNKSSNTLHVRSWNVSLPTGQVLFAENNTARVCIIEFNSSSLLESEKTSPDSDSTFILSLLTLICILISLVCLLVTFIIYCAFQSLRTLPGLNNMSLMFSLFCAQLVTILRPAVAGGHQLVAMVMSIVLHFFWLAVFFWLQVCSFHMFRVFTRKTHVIKSEKDTCHAAIRYATYAFGFPGCIVVVHLIVNVILSDGTLTGYENKQGLVNDKIAFIVTVIAPLFLICISNLAFFSATAHQIRNTPHAQKNQRQTVEVWVYVKLFALTGLTWIFQIVDAFLSLSVLSYVVAILNGLQGLFLFLSYVCNTRVWNLCCGKKADAPNLSSASSQFSSLPSSQKSTKF</sequence>
<evidence type="ECO:0000259" key="7">
    <source>
        <dbReference type="PROSITE" id="PS50261"/>
    </source>
</evidence>
<evidence type="ECO:0000256" key="4">
    <source>
        <dbReference type="ARBA" id="ARBA00023136"/>
    </source>
</evidence>
<feature type="region of interest" description="Disordered" evidence="5">
    <location>
        <begin position="1239"/>
        <end position="1260"/>
    </location>
</feature>
<evidence type="ECO:0000256" key="3">
    <source>
        <dbReference type="ARBA" id="ARBA00022989"/>
    </source>
</evidence>
<feature type="transmembrane region" description="Helical" evidence="6">
    <location>
        <begin position="1087"/>
        <end position="1110"/>
    </location>
</feature>
<keyword evidence="2 6" id="KW-0812">Transmembrane</keyword>
<dbReference type="OrthoDB" id="10051649at2759"/>
<evidence type="ECO:0000313" key="8">
    <source>
        <dbReference type="EnsemblMetazoa" id="G28533.1:cds"/>
    </source>
</evidence>
<dbReference type="InterPro" id="IPR017981">
    <property type="entry name" value="GPCR_2-like_7TM"/>
</dbReference>
<evidence type="ECO:0000256" key="5">
    <source>
        <dbReference type="SAM" id="MobiDB-lite"/>
    </source>
</evidence>
<dbReference type="GO" id="GO:0007166">
    <property type="term" value="P:cell surface receptor signaling pathway"/>
    <property type="evidence" value="ECO:0007669"/>
    <property type="project" value="InterPro"/>
</dbReference>
<feature type="transmembrane region" description="Helical" evidence="6">
    <location>
        <begin position="1130"/>
        <end position="1153"/>
    </location>
</feature>
<dbReference type="Proteomes" id="UP000005408">
    <property type="component" value="Unassembled WGS sequence"/>
</dbReference>
<dbReference type="Gene3D" id="1.20.1070.10">
    <property type="entry name" value="Rhodopsin 7-helix transmembrane proteins"/>
    <property type="match status" value="1"/>
</dbReference>
<evidence type="ECO:0000313" key="9">
    <source>
        <dbReference type="Proteomes" id="UP000005408"/>
    </source>
</evidence>
<protein>
    <recommendedName>
        <fullName evidence="7">G-protein coupled receptors family 2 profile 2 domain-containing protein</fullName>
    </recommendedName>
</protein>
<feature type="transmembrane region" description="Helical" evidence="6">
    <location>
        <begin position="974"/>
        <end position="1001"/>
    </location>
</feature>
<dbReference type="OMA" id="CEMHENT"/>
<organism evidence="8 9">
    <name type="scientific">Magallana gigas</name>
    <name type="common">Pacific oyster</name>
    <name type="synonym">Crassostrea gigas</name>
    <dbReference type="NCBI Taxonomy" id="29159"/>
    <lineage>
        <taxon>Eukaryota</taxon>
        <taxon>Metazoa</taxon>
        <taxon>Spiralia</taxon>
        <taxon>Lophotrochozoa</taxon>
        <taxon>Mollusca</taxon>
        <taxon>Bivalvia</taxon>
        <taxon>Autobranchia</taxon>
        <taxon>Pteriomorphia</taxon>
        <taxon>Ostreida</taxon>
        <taxon>Ostreoidea</taxon>
        <taxon>Ostreidae</taxon>
        <taxon>Magallana</taxon>
    </lineage>
</organism>
<feature type="transmembrane region" description="Helical" evidence="6">
    <location>
        <begin position="1174"/>
        <end position="1193"/>
    </location>
</feature>
<dbReference type="PROSITE" id="PS50261">
    <property type="entry name" value="G_PROTEIN_RECEP_F2_4"/>
    <property type="match status" value="1"/>
</dbReference>
<dbReference type="InterPro" id="IPR053231">
    <property type="entry name" value="GPCR_LN-TM7"/>
</dbReference>
<keyword evidence="3 6" id="KW-1133">Transmembrane helix</keyword>
<dbReference type="PANTHER" id="PTHR45902:SF1">
    <property type="entry name" value="LATROPHILIN RECEPTOR-LIKE PROTEIN A"/>
    <property type="match status" value="1"/>
</dbReference>
<evidence type="ECO:0000256" key="1">
    <source>
        <dbReference type="ARBA" id="ARBA00004141"/>
    </source>
</evidence>
<name>A0A8W8LJE1_MAGGI</name>
<dbReference type="GO" id="GO:0016020">
    <property type="term" value="C:membrane"/>
    <property type="evidence" value="ECO:0007669"/>
    <property type="project" value="UniProtKB-SubCell"/>
</dbReference>